<evidence type="ECO:0000313" key="3">
    <source>
        <dbReference type="Proteomes" id="UP000823388"/>
    </source>
</evidence>
<accession>A0A8T0RBV0</accession>
<proteinExistence type="predicted"/>
<name>A0A8T0RBV0_PANVG</name>
<comment type="caution">
    <text evidence="2">The sequence shown here is derived from an EMBL/GenBank/DDBJ whole genome shotgun (WGS) entry which is preliminary data.</text>
</comment>
<feature type="region of interest" description="Disordered" evidence="1">
    <location>
        <begin position="35"/>
        <end position="56"/>
    </location>
</feature>
<dbReference type="AlphaFoldDB" id="A0A8T0RBV0"/>
<feature type="region of interest" description="Disordered" evidence="1">
    <location>
        <begin position="94"/>
        <end position="137"/>
    </location>
</feature>
<evidence type="ECO:0000256" key="1">
    <source>
        <dbReference type="SAM" id="MobiDB-lite"/>
    </source>
</evidence>
<reference evidence="2" key="1">
    <citation type="submission" date="2020-05" db="EMBL/GenBank/DDBJ databases">
        <title>WGS assembly of Panicum virgatum.</title>
        <authorList>
            <person name="Lovell J.T."/>
            <person name="Jenkins J."/>
            <person name="Shu S."/>
            <person name="Juenger T.E."/>
            <person name="Schmutz J."/>
        </authorList>
    </citation>
    <scope>NUCLEOTIDE SEQUENCE</scope>
    <source>
        <strain evidence="2">AP13</strain>
    </source>
</reference>
<gene>
    <name evidence="2" type="ORF">PVAP13_6KG177206</name>
</gene>
<evidence type="ECO:0000313" key="2">
    <source>
        <dbReference type="EMBL" id="KAG2582716.1"/>
    </source>
</evidence>
<organism evidence="2 3">
    <name type="scientific">Panicum virgatum</name>
    <name type="common">Blackwell switchgrass</name>
    <dbReference type="NCBI Taxonomy" id="38727"/>
    <lineage>
        <taxon>Eukaryota</taxon>
        <taxon>Viridiplantae</taxon>
        <taxon>Streptophyta</taxon>
        <taxon>Embryophyta</taxon>
        <taxon>Tracheophyta</taxon>
        <taxon>Spermatophyta</taxon>
        <taxon>Magnoliopsida</taxon>
        <taxon>Liliopsida</taxon>
        <taxon>Poales</taxon>
        <taxon>Poaceae</taxon>
        <taxon>PACMAD clade</taxon>
        <taxon>Panicoideae</taxon>
        <taxon>Panicodae</taxon>
        <taxon>Paniceae</taxon>
        <taxon>Panicinae</taxon>
        <taxon>Panicum</taxon>
        <taxon>Panicum sect. Hiantes</taxon>
    </lineage>
</organism>
<keyword evidence="3" id="KW-1185">Reference proteome</keyword>
<sequence>MSRMEKGWAPRALVPMLRVGKRAPLAPWLMEENWVPRTPSLPSPPRVGVRQPMAGMRCRRGRRRGFRWCGHGGAGDAVAGNEDVGALDAADTGAVADGGGGASRRCCGLSADGGQQGVSSRGGRRPEERQYVPPLSA</sequence>
<protein>
    <submittedName>
        <fullName evidence="2">Uncharacterized protein</fullName>
    </submittedName>
</protein>
<dbReference type="Proteomes" id="UP000823388">
    <property type="component" value="Chromosome 6K"/>
</dbReference>
<dbReference type="EMBL" id="CM029047">
    <property type="protein sequence ID" value="KAG2582716.1"/>
    <property type="molecule type" value="Genomic_DNA"/>
</dbReference>